<sequence length="122" mass="13701">MSHIVTIQTQIKDVAALRLATNRLGLPEPVYGTYKLFSNEATGWQVQLPQWRYPVVADVETGNLAYDNYEGRWGNQSELDRLMQRYAIEKASLEARRKGHTVLEQPLENGAVKLTIQVGGAS</sequence>
<protein>
    <submittedName>
        <fullName evidence="1">DUF1257 domain-containing protein</fullName>
    </submittedName>
</protein>
<comment type="caution">
    <text evidence="1">The sequence shown here is derived from an EMBL/GenBank/DDBJ whole genome shotgun (WGS) entry which is preliminary data.</text>
</comment>
<dbReference type="OrthoDB" id="274993at2"/>
<name>A0A2S8FW59_9BACT</name>
<dbReference type="AlphaFoldDB" id="A0A2S8FW59"/>
<dbReference type="RefSeq" id="WP_105329683.1">
    <property type="nucleotide sequence ID" value="NZ_PUHY01000006.1"/>
</dbReference>
<organism evidence="1 2">
    <name type="scientific">Blastopirellula marina</name>
    <dbReference type="NCBI Taxonomy" id="124"/>
    <lineage>
        <taxon>Bacteria</taxon>
        <taxon>Pseudomonadati</taxon>
        <taxon>Planctomycetota</taxon>
        <taxon>Planctomycetia</taxon>
        <taxon>Pirellulales</taxon>
        <taxon>Pirellulaceae</taxon>
        <taxon>Blastopirellula</taxon>
    </lineage>
</organism>
<accession>A0A2S8FW59</accession>
<gene>
    <name evidence="1" type="ORF">C5Y83_10875</name>
</gene>
<dbReference type="Proteomes" id="UP000238322">
    <property type="component" value="Unassembled WGS sequence"/>
</dbReference>
<evidence type="ECO:0000313" key="2">
    <source>
        <dbReference type="Proteomes" id="UP000238322"/>
    </source>
</evidence>
<dbReference type="EMBL" id="PUHY01000006">
    <property type="protein sequence ID" value="PQO36393.1"/>
    <property type="molecule type" value="Genomic_DNA"/>
</dbReference>
<proteinExistence type="predicted"/>
<reference evidence="1 2" key="1">
    <citation type="submission" date="2018-02" db="EMBL/GenBank/DDBJ databases">
        <title>Comparative genomes isolates from brazilian mangrove.</title>
        <authorList>
            <person name="Araujo J.E."/>
            <person name="Taketani R.G."/>
            <person name="Silva M.C.P."/>
            <person name="Loureco M.V."/>
            <person name="Andreote F.D."/>
        </authorList>
    </citation>
    <scope>NUCLEOTIDE SEQUENCE [LARGE SCALE GENOMIC DNA]</scope>
    <source>
        <strain evidence="1 2">Hex-1 MGV</strain>
    </source>
</reference>
<evidence type="ECO:0000313" key="1">
    <source>
        <dbReference type="EMBL" id="PQO36393.1"/>
    </source>
</evidence>